<dbReference type="AlphaFoldDB" id="A0A834F236"/>
<evidence type="ECO:0000256" key="4">
    <source>
        <dbReference type="ARBA" id="ARBA00022618"/>
    </source>
</evidence>
<accession>A0A834F236</accession>
<dbReference type="EMBL" id="WKFB01000744">
    <property type="protein sequence ID" value="KAF6718304.1"/>
    <property type="molecule type" value="Genomic_DNA"/>
</dbReference>
<dbReference type="GO" id="GO:0051301">
    <property type="term" value="P:cell division"/>
    <property type="evidence" value="ECO:0007669"/>
    <property type="project" value="UniProtKB-KW"/>
</dbReference>
<keyword evidence="5" id="KW-0498">Mitosis</keyword>
<dbReference type="GO" id="GO:0051642">
    <property type="term" value="P:centrosome localization"/>
    <property type="evidence" value="ECO:0007669"/>
    <property type="project" value="TreeGrafter"/>
</dbReference>
<evidence type="ECO:0000256" key="5">
    <source>
        <dbReference type="ARBA" id="ARBA00022776"/>
    </source>
</evidence>
<dbReference type="Proteomes" id="UP000646548">
    <property type="component" value="Unassembled WGS sequence"/>
</dbReference>
<feature type="region of interest" description="Disordered" evidence="9">
    <location>
        <begin position="55"/>
        <end position="142"/>
    </location>
</feature>
<evidence type="ECO:0000313" key="10">
    <source>
        <dbReference type="EMBL" id="KAF6718304.1"/>
    </source>
</evidence>
<evidence type="ECO:0000256" key="7">
    <source>
        <dbReference type="ARBA" id="ARBA00023306"/>
    </source>
</evidence>
<evidence type="ECO:0000256" key="3">
    <source>
        <dbReference type="ARBA" id="ARBA00022490"/>
    </source>
</evidence>
<comment type="similarity">
    <text evidence="8">Belongs to the Integrator subunit 13 family.</text>
</comment>
<dbReference type="GO" id="GO:0007346">
    <property type="term" value="P:regulation of mitotic cell cycle"/>
    <property type="evidence" value="ECO:0007669"/>
    <property type="project" value="TreeGrafter"/>
</dbReference>
<dbReference type="GO" id="GO:0005737">
    <property type="term" value="C:cytoplasm"/>
    <property type="evidence" value="ECO:0007669"/>
    <property type="project" value="UniProtKB-SubCell"/>
</dbReference>
<keyword evidence="4" id="KW-0132">Cell division</keyword>
<feature type="compositionally biased region" description="Basic and acidic residues" evidence="9">
    <location>
        <begin position="60"/>
        <end position="118"/>
    </location>
</feature>
<dbReference type="PANTHER" id="PTHR12955">
    <property type="entry name" value="SARCOMA ANTIGEN NY-SAR-95-RELATED"/>
    <property type="match status" value="1"/>
</dbReference>
<evidence type="ECO:0000256" key="1">
    <source>
        <dbReference type="ARBA" id="ARBA00004123"/>
    </source>
</evidence>
<keyword evidence="3" id="KW-0963">Cytoplasm</keyword>
<evidence type="ECO:0000313" key="11">
    <source>
        <dbReference type="Proteomes" id="UP000646548"/>
    </source>
</evidence>
<evidence type="ECO:0000256" key="6">
    <source>
        <dbReference type="ARBA" id="ARBA00023242"/>
    </source>
</evidence>
<protein>
    <submittedName>
        <fullName evidence="10">Asunder-like protein</fullName>
    </submittedName>
</protein>
<keyword evidence="7" id="KW-0131">Cell cycle</keyword>
<comment type="subcellular location">
    <subcellularLocation>
        <location evidence="2">Cytoplasm</location>
    </subcellularLocation>
    <subcellularLocation>
        <location evidence="1">Nucleus</location>
    </subcellularLocation>
</comment>
<proteinExistence type="inferred from homology"/>
<dbReference type="Pfam" id="PF10221">
    <property type="entry name" value="Mat89Bb"/>
    <property type="match status" value="1"/>
</dbReference>
<name>A0A834F236_ORYME</name>
<reference evidence="10" key="1">
    <citation type="journal article" name="BMC Genomics">
        <title>Long-read sequencing and de novo genome assembly of marine medaka (Oryzias melastigma).</title>
        <authorList>
            <person name="Liang P."/>
            <person name="Saqib H.S.A."/>
            <person name="Ni X."/>
            <person name="Shen Y."/>
        </authorList>
    </citation>
    <scope>NUCLEOTIDE SEQUENCE</scope>
    <source>
        <strain evidence="10">Bigg-433</strain>
    </source>
</reference>
<feature type="region of interest" description="Disordered" evidence="9">
    <location>
        <begin position="1"/>
        <end position="24"/>
    </location>
</feature>
<dbReference type="InterPro" id="IPR019355">
    <property type="entry name" value="Cell_cycle_regulator_Mat89Bb"/>
</dbReference>
<evidence type="ECO:0000256" key="2">
    <source>
        <dbReference type="ARBA" id="ARBA00004496"/>
    </source>
</evidence>
<evidence type="ECO:0000256" key="9">
    <source>
        <dbReference type="SAM" id="MobiDB-lite"/>
    </source>
</evidence>
<dbReference type="GO" id="GO:0032039">
    <property type="term" value="C:integrator complex"/>
    <property type="evidence" value="ECO:0007669"/>
    <property type="project" value="TreeGrafter"/>
</dbReference>
<sequence length="177" mass="20360">MERKNDPLPISTVGSRGKGPKRDEQYRIMWNELETLVKTHAGATDRHQRVLDCIVACRSKPPEEEERKKRGRKREDREDRAEKNGSKEPEDKSWQDSERLKGLLEKGEQDAEVIKDSPDSPEPLNKKPRLLVDEVQPPERAKGPVSLLSLWTNRITAANSRKHQEFMGRVSSSEQQV</sequence>
<evidence type="ECO:0000256" key="8">
    <source>
        <dbReference type="ARBA" id="ARBA00061603"/>
    </source>
</evidence>
<gene>
    <name evidence="10" type="ORF">FQA47_003268</name>
</gene>
<organism evidence="10 11">
    <name type="scientific">Oryzias melastigma</name>
    <name type="common">Marine medaka</name>
    <dbReference type="NCBI Taxonomy" id="30732"/>
    <lineage>
        <taxon>Eukaryota</taxon>
        <taxon>Metazoa</taxon>
        <taxon>Chordata</taxon>
        <taxon>Craniata</taxon>
        <taxon>Vertebrata</taxon>
        <taxon>Euteleostomi</taxon>
        <taxon>Actinopterygii</taxon>
        <taxon>Neopterygii</taxon>
        <taxon>Teleostei</taxon>
        <taxon>Neoteleostei</taxon>
        <taxon>Acanthomorphata</taxon>
        <taxon>Ovalentaria</taxon>
        <taxon>Atherinomorphae</taxon>
        <taxon>Beloniformes</taxon>
        <taxon>Adrianichthyidae</taxon>
        <taxon>Oryziinae</taxon>
        <taxon>Oryzias</taxon>
    </lineage>
</organism>
<keyword evidence="6" id="KW-0539">Nucleus</keyword>
<dbReference type="PANTHER" id="PTHR12955:SF1">
    <property type="entry name" value="INTEGRATOR COMPLEX SUBUNIT 13"/>
    <property type="match status" value="1"/>
</dbReference>
<comment type="caution">
    <text evidence="10">The sequence shown here is derived from an EMBL/GenBank/DDBJ whole genome shotgun (WGS) entry which is preliminary data.</text>
</comment>